<dbReference type="Gene3D" id="3.40.50.300">
    <property type="entry name" value="P-loop containing nucleotide triphosphate hydrolases"/>
    <property type="match status" value="1"/>
</dbReference>
<accession>A0ABT2WEL9</accession>
<dbReference type="InterPro" id="IPR025943">
    <property type="entry name" value="Sigma_54_int_dom_ATP-bd_2"/>
</dbReference>
<dbReference type="PROSITE" id="PS00675">
    <property type="entry name" value="SIGMA54_INTERACT_1"/>
    <property type="match status" value="1"/>
</dbReference>
<dbReference type="EMBL" id="JAOUSE010000013">
    <property type="protein sequence ID" value="MCU9594105.1"/>
    <property type="molecule type" value="Genomic_DNA"/>
</dbReference>
<evidence type="ECO:0000259" key="7">
    <source>
        <dbReference type="PROSITE" id="PS50112"/>
    </source>
</evidence>
<dbReference type="PROSITE" id="PS00688">
    <property type="entry name" value="SIGMA54_INTERACT_3"/>
    <property type="match status" value="1"/>
</dbReference>
<dbReference type="Pfam" id="PF25601">
    <property type="entry name" value="AAA_lid_14"/>
    <property type="match status" value="1"/>
</dbReference>
<dbReference type="SMART" id="SM00382">
    <property type="entry name" value="AAA"/>
    <property type="match status" value="1"/>
</dbReference>
<dbReference type="SUPFAM" id="SSF51735">
    <property type="entry name" value="NAD(P)-binding Rossmann-fold domains"/>
    <property type="match status" value="1"/>
</dbReference>
<dbReference type="InterPro" id="IPR009057">
    <property type="entry name" value="Homeodomain-like_sf"/>
</dbReference>
<dbReference type="PRINTS" id="PR01590">
    <property type="entry name" value="HTHFIS"/>
</dbReference>
<dbReference type="Gene3D" id="3.30.450.20">
    <property type="entry name" value="PAS domain"/>
    <property type="match status" value="1"/>
</dbReference>
<dbReference type="Gene3D" id="1.10.8.60">
    <property type="match status" value="1"/>
</dbReference>
<proteinExistence type="predicted"/>
<evidence type="ECO:0000256" key="3">
    <source>
        <dbReference type="ARBA" id="ARBA00023015"/>
    </source>
</evidence>
<dbReference type="PANTHER" id="PTHR32071:SF121">
    <property type="entry name" value="SIGMA L-DEPENDENT TRANSCRIPTIONAL REGULATOR YQIR-RELATED"/>
    <property type="match status" value="1"/>
</dbReference>
<dbReference type="NCBIfam" id="TIGR00229">
    <property type="entry name" value="sensory_box"/>
    <property type="match status" value="1"/>
</dbReference>
<dbReference type="InterPro" id="IPR002078">
    <property type="entry name" value="Sigma_54_int"/>
</dbReference>
<evidence type="ECO:0000313" key="9">
    <source>
        <dbReference type="Proteomes" id="UP001208656"/>
    </source>
</evidence>
<keyword evidence="9" id="KW-1185">Reference proteome</keyword>
<dbReference type="Gene3D" id="3.40.50.720">
    <property type="entry name" value="NAD(P)-binding Rossmann-like Domain"/>
    <property type="match status" value="1"/>
</dbReference>
<gene>
    <name evidence="8" type="ORF">OEV82_06520</name>
</gene>
<dbReference type="InterPro" id="IPR000014">
    <property type="entry name" value="PAS"/>
</dbReference>
<evidence type="ECO:0000313" key="8">
    <source>
        <dbReference type="EMBL" id="MCU9594105.1"/>
    </source>
</evidence>
<dbReference type="PROSITE" id="PS00676">
    <property type="entry name" value="SIGMA54_INTERACT_2"/>
    <property type="match status" value="1"/>
</dbReference>
<name>A0ABT2WEL9_9BACI</name>
<evidence type="ECO:0000256" key="1">
    <source>
        <dbReference type="ARBA" id="ARBA00022741"/>
    </source>
</evidence>
<evidence type="ECO:0000256" key="4">
    <source>
        <dbReference type="ARBA" id="ARBA00023125"/>
    </source>
</evidence>
<dbReference type="Gene3D" id="1.10.10.60">
    <property type="entry name" value="Homeodomain-like"/>
    <property type="match status" value="1"/>
</dbReference>
<dbReference type="InterPro" id="IPR025944">
    <property type="entry name" value="Sigma_54_int_dom_CS"/>
</dbReference>
<dbReference type="RefSeq" id="WP_173658315.1">
    <property type="nucleotide sequence ID" value="NZ_JAOUSE010000013.1"/>
</dbReference>
<evidence type="ECO:0000259" key="6">
    <source>
        <dbReference type="PROSITE" id="PS50045"/>
    </source>
</evidence>
<feature type="domain" description="Sigma-54 factor interaction" evidence="6">
    <location>
        <begin position="250"/>
        <end position="480"/>
    </location>
</feature>
<dbReference type="Proteomes" id="UP001208656">
    <property type="component" value="Unassembled WGS sequence"/>
</dbReference>
<keyword evidence="2" id="KW-0067">ATP-binding</keyword>
<keyword evidence="3" id="KW-0805">Transcription regulation</keyword>
<dbReference type="InterPro" id="IPR025662">
    <property type="entry name" value="Sigma_54_int_dom_ATP-bd_1"/>
</dbReference>
<dbReference type="InterPro" id="IPR027417">
    <property type="entry name" value="P-loop_NTPase"/>
</dbReference>
<dbReference type="CDD" id="cd00009">
    <property type="entry name" value="AAA"/>
    <property type="match status" value="1"/>
</dbReference>
<dbReference type="CDD" id="cd00130">
    <property type="entry name" value="PAS"/>
    <property type="match status" value="1"/>
</dbReference>
<dbReference type="SUPFAM" id="SSF52540">
    <property type="entry name" value="P-loop containing nucleoside triphosphate hydrolases"/>
    <property type="match status" value="1"/>
</dbReference>
<dbReference type="Pfam" id="PF00158">
    <property type="entry name" value="Sigma54_activat"/>
    <property type="match status" value="1"/>
</dbReference>
<keyword evidence="5" id="KW-0804">Transcription</keyword>
<dbReference type="InterPro" id="IPR058031">
    <property type="entry name" value="AAA_lid_NorR"/>
</dbReference>
<dbReference type="Pfam" id="PF00989">
    <property type="entry name" value="PAS"/>
    <property type="match status" value="1"/>
</dbReference>
<dbReference type="InterPro" id="IPR013767">
    <property type="entry name" value="PAS_fold"/>
</dbReference>
<dbReference type="InterPro" id="IPR036291">
    <property type="entry name" value="NAD(P)-bd_dom_sf"/>
</dbReference>
<evidence type="ECO:0000256" key="2">
    <source>
        <dbReference type="ARBA" id="ARBA00022840"/>
    </source>
</evidence>
<protein>
    <submittedName>
        <fullName evidence="8">Sigma-54-dependent Fis family transcriptional regulator</fullName>
    </submittedName>
</protein>
<comment type="caution">
    <text evidence="8">The sequence shown here is derived from an EMBL/GenBank/DDBJ whole genome shotgun (WGS) entry which is preliminary data.</text>
</comment>
<sequence>MQNVLIFGAGEKGLAILEILQKVKDFNIIAIIDKDKNAPGILAAQKLGIPFLHTFPKKLETEIHIIFNTIEENSGRSILNDEKKPMMICEPILSLILNQKEAIRQLTKKTNDLNEMRTMLEAIIHSSDDAISVVDEKGIGILINPAYTRLTGLTESEIIGKPATTDIYRGESMHLRVLRTKKPVRGVKMLVGPNKKEVVVNVAPIITGGILKGSVAVIHDMSEIRDLTTELEKAKERIRTLEAKYTFEDIVGTTNDILTAIEQARKAAKTPATVLLRGESGTGKELFAHAIHNESDRKYNHFIRVNCAAISESLLESELFGYEEGAFSGAKRGGKKGFFEEANNGSIFLDEIGELSLQMQAKLLRAVQEKEIVRVGGTKPIPIDVRIIAATNKDLEKEIEKGQFREDLYYRLNRFPIRIPPLRNRLDDIPKLCQRLIQKINHDYGRNVEGIDQDAITILKQYHWPGNVRELENILGRAIIFMNYNETLIRKEHLPPLDINQTKVDENDLNPENTKSLQKMLDDYEKQIIQTVLRKHRGNKTNAAKELGISIRTLYYKLEKMQNFA</sequence>
<dbReference type="PROSITE" id="PS50045">
    <property type="entry name" value="SIGMA54_INTERACT_4"/>
    <property type="match status" value="1"/>
</dbReference>
<organism evidence="8 9">
    <name type="scientific">Pallidibacillus thermolactis</name>
    <dbReference type="NCBI Taxonomy" id="251051"/>
    <lineage>
        <taxon>Bacteria</taxon>
        <taxon>Bacillati</taxon>
        <taxon>Bacillota</taxon>
        <taxon>Bacilli</taxon>
        <taxon>Bacillales</taxon>
        <taxon>Bacillaceae</taxon>
        <taxon>Pallidibacillus</taxon>
    </lineage>
</organism>
<dbReference type="InterPro" id="IPR002197">
    <property type="entry name" value="HTH_Fis"/>
</dbReference>
<dbReference type="InterPro" id="IPR003593">
    <property type="entry name" value="AAA+_ATPase"/>
</dbReference>
<keyword evidence="1" id="KW-0547">Nucleotide-binding</keyword>
<dbReference type="PROSITE" id="PS50112">
    <property type="entry name" value="PAS"/>
    <property type="match status" value="1"/>
</dbReference>
<feature type="domain" description="PAS" evidence="7">
    <location>
        <begin position="116"/>
        <end position="172"/>
    </location>
</feature>
<keyword evidence="4" id="KW-0238">DNA-binding</keyword>
<evidence type="ECO:0000256" key="5">
    <source>
        <dbReference type="ARBA" id="ARBA00023163"/>
    </source>
</evidence>
<dbReference type="SUPFAM" id="SSF55785">
    <property type="entry name" value="PYP-like sensor domain (PAS domain)"/>
    <property type="match status" value="1"/>
</dbReference>
<dbReference type="SUPFAM" id="SSF46689">
    <property type="entry name" value="Homeodomain-like"/>
    <property type="match status" value="1"/>
</dbReference>
<dbReference type="SMART" id="SM00091">
    <property type="entry name" value="PAS"/>
    <property type="match status" value="1"/>
</dbReference>
<dbReference type="PANTHER" id="PTHR32071">
    <property type="entry name" value="TRANSCRIPTIONAL REGULATORY PROTEIN"/>
    <property type="match status" value="1"/>
</dbReference>
<dbReference type="Pfam" id="PF02954">
    <property type="entry name" value="HTH_8"/>
    <property type="match status" value="1"/>
</dbReference>
<reference evidence="8 9" key="1">
    <citation type="submission" date="2022-10" db="EMBL/GenBank/DDBJ databases">
        <title>Description of Fervidibacillus gen. nov. in the family Fervidibacillaceae fam. nov. with two species, Fervidibacillus albus sp. nov., and Fervidibacillus halotolerans sp. nov., isolated from tidal flat sediments.</title>
        <authorList>
            <person name="Kwon K.K."/>
            <person name="Yang S.-H."/>
        </authorList>
    </citation>
    <scope>NUCLEOTIDE SEQUENCE [LARGE SCALE GENOMIC DNA]</scope>
    <source>
        <strain evidence="8 9">DSM 23332</strain>
    </source>
</reference>
<dbReference type="InterPro" id="IPR035965">
    <property type="entry name" value="PAS-like_dom_sf"/>
</dbReference>